<name>A0AA40BW06_9PEZI</name>
<evidence type="ECO:0000256" key="1">
    <source>
        <dbReference type="SAM" id="Phobius"/>
    </source>
</evidence>
<dbReference type="AlphaFoldDB" id="A0AA40BW06"/>
<organism evidence="2 3">
    <name type="scientific">Bombardia bombarda</name>
    <dbReference type="NCBI Taxonomy" id="252184"/>
    <lineage>
        <taxon>Eukaryota</taxon>
        <taxon>Fungi</taxon>
        <taxon>Dikarya</taxon>
        <taxon>Ascomycota</taxon>
        <taxon>Pezizomycotina</taxon>
        <taxon>Sordariomycetes</taxon>
        <taxon>Sordariomycetidae</taxon>
        <taxon>Sordariales</taxon>
        <taxon>Lasiosphaeriaceae</taxon>
        <taxon>Bombardia</taxon>
    </lineage>
</organism>
<evidence type="ECO:0000313" key="3">
    <source>
        <dbReference type="Proteomes" id="UP001174934"/>
    </source>
</evidence>
<proteinExistence type="predicted"/>
<accession>A0AA40BW06</accession>
<dbReference type="PANTHER" id="PTHR42044:SF2">
    <property type="entry name" value="DUF676 DOMAIN-CONTAINING PROTEIN"/>
    <property type="match status" value="1"/>
</dbReference>
<comment type="caution">
    <text evidence="2">The sequence shown here is derived from an EMBL/GenBank/DDBJ whole genome shotgun (WGS) entry which is preliminary data.</text>
</comment>
<gene>
    <name evidence="2" type="ORF">B0T17DRAFT_497079</name>
</gene>
<dbReference type="PANTHER" id="PTHR42044">
    <property type="entry name" value="DUF676 DOMAIN-CONTAINING PROTEIN-RELATED"/>
    <property type="match status" value="1"/>
</dbReference>
<reference evidence="2" key="1">
    <citation type="submission" date="2023-06" db="EMBL/GenBank/DDBJ databases">
        <title>Genome-scale phylogeny and comparative genomics of the fungal order Sordariales.</title>
        <authorList>
            <consortium name="Lawrence Berkeley National Laboratory"/>
            <person name="Hensen N."/>
            <person name="Bonometti L."/>
            <person name="Westerberg I."/>
            <person name="Brannstrom I.O."/>
            <person name="Guillou S."/>
            <person name="Cros-Aarteil S."/>
            <person name="Calhoun S."/>
            <person name="Haridas S."/>
            <person name="Kuo A."/>
            <person name="Mondo S."/>
            <person name="Pangilinan J."/>
            <person name="Riley R."/>
            <person name="LaButti K."/>
            <person name="Andreopoulos B."/>
            <person name="Lipzen A."/>
            <person name="Chen C."/>
            <person name="Yanf M."/>
            <person name="Daum C."/>
            <person name="Ng V."/>
            <person name="Clum A."/>
            <person name="Steindorff A."/>
            <person name="Ohm R."/>
            <person name="Martin F."/>
            <person name="Silar P."/>
            <person name="Natvig D."/>
            <person name="Lalanne C."/>
            <person name="Gautier V."/>
            <person name="Ament-velasquez S.L."/>
            <person name="Kruys A."/>
            <person name="Hutchinson M.I."/>
            <person name="Powell A.J."/>
            <person name="Barry K."/>
            <person name="Miller A.N."/>
            <person name="Grigoriev I.V."/>
            <person name="Debuchy R."/>
            <person name="Gladieux P."/>
            <person name="Thoren M.H."/>
            <person name="Johannesson H."/>
        </authorList>
    </citation>
    <scope>NUCLEOTIDE SEQUENCE</scope>
    <source>
        <strain evidence="2">SMH3391-2</strain>
    </source>
</reference>
<feature type="transmembrane region" description="Helical" evidence="1">
    <location>
        <begin position="62"/>
        <end position="82"/>
    </location>
</feature>
<evidence type="ECO:0000313" key="2">
    <source>
        <dbReference type="EMBL" id="KAK0615592.1"/>
    </source>
</evidence>
<dbReference type="EMBL" id="JAULSR010000006">
    <property type="protein sequence ID" value="KAK0615592.1"/>
    <property type="molecule type" value="Genomic_DNA"/>
</dbReference>
<keyword evidence="1" id="KW-1133">Transmembrane helix</keyword>
<dbReference type="Proteomes" id="UP001174934">
    <property type="component" value="Unassembled WGS sequence"/>
</dbReference>
<sequence>MLQHDMASMMRMLPQFCRAVVSERKHMSWADMRDMVLHTVLACLEMCMMAAAVPLYLLLPGVMFMTWMCACAVVVMGMCWMLNGQEQMHRCTSAGLAESRMGQEMEDERWMFMGGMGMSSRHCHQTTLPTLSNLFHRPITCVCMLTYGLPFDMVLMLLQRCSIPIPSQARKNLYAQMRSALLNDAITRCVILCHNHGSVVVSHVVSQLCADLPSDKLSKLEVYTFGSAACEFMLPLGENNMELEQLHEPKTAETVVANGQQKQQPPRGIHVEHFAITGDPFAQMGVLHSVRQNMEGRYCGGVFVIPSPAVTAPISQCAGMTMSDYLTAMFPAQISMMSSSSSSTTTTTLIPHSVMDSIMLIDRDIGEKREIAAMTNYYAAASSHSAKGGKKRLSWTGLAATAGSQQRNGVGAGMLGLEMVRRGCKNCSGHKGRDVSWLVRYAAGAAGMGMGMGMGMMGQGGFEDREAVNGFAGMR</sequence>
<protein>
    <submittedName>
        <fullName evidence="2">Uncharacterized protein</fullName>
    </submittedName>
</protein>
<keyword evidence="1" id="KW-0472">Membrane</keyword>
<keyword evidence="3" id="KW-1185">Reference proteome</keyword>
<keyword evidence="1" id="KW-0812">Transmembrane</keyword>